<evidence type="ECO:0000313" key="2">
    <source>
        <dbReference type="Proteomes" id="UP001472677"/>
    </source>
</evidence>
<evidence type="ECO:0000313" key="1">
    <source>
        <dbReference type="EMBL" id="KAK8562071.1"/>
    </source>
</evidence>
<proteinExistence type="predicted"/>
<keyword evidence="2" id="KW-1185">Reference proteome</keyword>
<sequence length="78" mass="8668">MDLRSESGQEGLGESDDIFYDISMKMVVILDILGEMIYFVLGSQSEQQNYGGGAWVMGRISALPKVTGIFETRFLIGR</sequence>
<dbReference type="EMBL" id="JBBPBM010000013">
    <property type="protein sequence ID" value="KAK8562071.1"/>
    <property type="molecule type" value="Genomic_DNA"/>
</dbReference>
<gene>
    <name evidence="1" type="ORF">V6N12_049124</name>
</gene>
<accession>A0ABR2EJN3</accession>
<dbReference type="Proteomes" id="UP001472677">
    <property type="component" value="Unassembled WGS sequence"/>
</dbReference>
<reference evidence="1 2" key="1">
    <citation type="journal article" date="2024" name="G3 (Bethesda)">
        <title>Genome assembly of Hibiscus sabdariffa L. provides insights into metabolisms of medicinal natural products.</title>
        <authorList>
            <person name="Kim T."/>
        </authorList>
    </citation>
    <scope>NUCLEOTIDE SEQUENCE [LARGE SCALE GENOMIC DNA]</scope>
    <source>
        <strain evidence="1">TK-2024</strain>
        <tissue evidence="1">Old leaves</tissue>
    </source>
</reference>
<name>A0ABR2EJN3_9ROSI</name>
<protein>
    <submittedName>
        <fullName evidence="1">Uncharacterized protein</fullName>
    </submittedName>
</protein>
<organism evidence="1 2">
    <name type="scientific">Hibiscus sabdariffa</name>
    <name type="common">roselle</name>
    <dbReference type="NCBI Taxonomy" id="183260"/>
    <lineage>
        <taxon>Eukaryota</taxon>
        <taxon>Viridiplantae</taxon>
        <taxon>Streptophyta</taxon>
        <taxon>Embryophyta</taxon>
        <taxon>Tracheophyta</taxon>
        <taxon>Spermatophyta</taxon>
        <taxon>Magnoliopsida</taxon>
        <taxon>eudicotyledons</taxon>
        <taxon>Gunneridae</taxon>
        <taxon>Pentapetalae</taxon>
        <taxon>rosids</taxon>
        <taxon>malvids</taxon>
        <taxon>Malvales</taxon>
        <taxon>Malvaceae</taxon>
        <taxon>Malvoideae</taxon>
        <taxon>Hibiscus</taxon>
    </lineage>
</organism>
<comment type="caution">
    <text evidence="1">The sequence shown here is derived from an EMBL/GenBank/DDBJ whole genome shotgun (WGS) entry which is preliminary data.</text>
</comment>